<dbReference type="Gene3D" id="6.10.140.820">
    <property type="match status" value="1"/>
</dbReference>
<comment type="subcellular location">
    <subcellularLocation>
        <location evidence="1">Endosome</location>
    </subcellularLocation>
</comment>
<protein>
    <recommendedName>
        <fullName evidence="8">SB domain-containing protein</fullName>
    </recommendedName>
</protein>
<evidence type="ECO:0000313" key="10">
    <source>
        <dbReference type="Proteomes" id="UP000541444"/>
    </source>
</evidence>
<evidence type="ECO:0000256" key="7">
    <source>
        <dbReference type="SAM" id="MobiDB-lite"/>
    </source>
</evidence>
<feature type="region of interest" description="Disordered" evidence="7">
    <location>
        <begin position="1"/>
        <end position="42"/>
    </location>
</feature>
<dbReference type="GO" id="GO:0043130">
    <property type="term" value="F:ubiquitin binding"/>
    <property type="evidence" value="ECO:0007669"/>
    <property type="project" value="TreeGrafter"/>
</dbReference>
<keyword evidence="4 5" id="KW-0653">Protein transport</keyword>
<evidence type="ECO:0000256" key="3">
    <source>
        <dbReference type="ARBA" id="ARBA00022753"/>
    </source>
</evidence>
<proteinExistence type="predicted"/>
<keyword evidence="6" id="KW-0175">Coiled coil</keyword>
<dbReference type="GO" id="GO:0008333">
    <property type="term" value="P:endosome to lysosome transport"/>
    <property type="evidence" value="ECO:0007669"/>
    <property type="project" value="TreeGrafter"/>
</dbReference>
<dbReference type="Pfam" id="PF09454">
    <property type="entry name" value="Vps23_core"/>
    <property type="match status" value="1"/>
</dbReference>
<organism evidence="9 10">
    <name type="scientific">Kingdonia uniflora</name>
    <dbReference type="NCBI Taxonomy" id="39325"/>
    <lineage>
        <taxon>Eukaryota</taxon>
        <taxon>Viridiplantae</taxon>
        <taxon>Streptophyta</taxon>
        <taxon>Embryophyta</taxon>
        <taxon>Tracheophyta</taxon>
        <taxon>Spermatophyta</taxon>
        <taxon>Magnoliopsida</taxon>
        <taxon>Ranunculales</taxon>
        <taxon>Circaeasteraceae</taxon>
        <taxon>Kingdonia</taxon>
    </lineage>
</organism>
<evidence type="ECO:0000256" key="4">
    <source>
        <dbReference type="ARBA" id="ARBA00022927"/>
    </source>
</evidence>
<feature type="compositionally biased region" description="Polar residues" evidence="7">
    <location>
        <begin position="1"/>
        <end position="12"/>
    </location>
</feature>
<dbReference type="InterPro" id="IPR052070">
    <property type="entry name" value="ESCRT-I_UEV_domain"/>
</dbReference>
<dbReference type="SUPFAM" id="SSF140111">
    <property type="entry name" value="Endosomal sorting complex assembly domain"/>
    <property type="match status" value="1"/>
</dbReference>
<evidence type="ECO:0000256" key="5">
    <source>
        <dbReference type="PROSITE-ProRule" id="PRU00644"/>
    </source>
</evidence>
<keyword evidence="3" id="KW-0967">Endosome</keyword>
<dbReference type="InterPro" id="IPR037202">
    <property type="entry name" value="ESCRT_assembly_dom"/>
</dbReference>
<comment type="caution">
    <text evidence="9">The sequence shown here is derived from an EMBL/GenBank/DDBJ whole genome shotgun (WGS) entry which is preliminary data.</text>
</comment>
<evidence type="ECO:0000256" key="2">
    <source>
        <dbReference type="ARBA" id="ARBA00022448"/>
    </source>
</evidence>
<dbReference type="PANTHER" id="PTHR23306">
    <property type="entry name" value="TUMOR SUSCEPTIBILITY GENE 101 PROTEIN-RELATED"/>
    <property type="match status" value="1"/>
</dbReference>
<dbReference type="PANTHER" id="PTHR23306:SF3">
    <property type="entry name" value="TUMOR SUPPRESSOR PROTEIN 101"/>
    <property type="match status" value="1"/>
</dbReference>
<name>A0A7J7LP92_9MAGN</name>
<accession>A0A7J7LP92</accession>
<dbReference type="Proteomes" id="UP000541444">
    <property type="component" value="Unassembled WGS sequence"/>
</dbReference>
<reference evidence="9 10" key="1">
    <citation type="journal article" date="2020" name="IScience">
        <title>Genome Sequencing of the Endangered Kingdonia uniflora (Circaeasteraceae, Ranunculales) Reveals Potential Mechanisms of Evolutionary Specialization.</title>
        <authorList>
            <person name="Sun Y."/>
            <person name="Deng T."/>
            <person name="Zhang A."/>
            <person name="Moore M.J."/>
            <person name="Landis J.B."/>
            <person name="Lin N."/>
            <person name="Zhang H."/>
            <person name="Zhang X."/>
            <person name="Huang J."/>
            <person name="Zhang X."/>
            <person name="Sun H."/>
            <person name="Wang H."/>
        </authorList>
    </citation>
    <scope>NUCLEOTIDE SEQUENCE [LARGE SCALE GENOMIC DNA]</scope>
    <source>
        <strain evidence="9">TB1705</strain>
        <tissue evidence="9">Leaf</tissue>
    </source>
</reference>
<evidence type="ECO:0000259" key="8">
    <source>
        <dbReference type="PROSITE" id="PS51312"/>
    </source>
</evidence>
<keyword evidence="2 5" id="KW-0813">Transport</keyword>
<dbReference type="GO" id="GO:0000813">
    <property type="term" value="C:ESCRT I complex"/>
    <property type="evidence" value="ECO:0007669"/>
    <property type="project" value="TreeGrafter"/>
</dbReference>
<dbReference type="InterPro" id="IPR017916">
    <property type="entry name" value="SB_dom"/>
</dbReference>
<dbReference type="PROSITE" id="PS51312">
    <property type="entry name" value="SB"/>
    <property type="match status" value="1"/>
</dbReference>
<dbReference type="OrthoDB" id="306304at2759"/>
<sequence>MNQHTQSASPSPRLNAHSGNPVIPPYGVRPLPSSQRPTMDDPNEVYKKNAINKLLESLHGDVAVLRKNREAEMEGLFGAQSVLRQKQEQLSRGLKEMQDEKEGLEQQLQMVLMNTDVLEAWLRDNEGKTGVSKGSFGVDEVFQPCDVMSKQTLECTASDLAIEDAIYSLDKAIQEGSIPADQYLKSIRSLSREQFFQRALCAKVRAAHLQAQVASMAARGSYYGM</sequence>
<evidence type="ECO:0000256" key="6">
    <source>
        <dbReference type="SAM" id="Coils"/>
    </source>
</evidence>
<dbReference type="GO" id="GO:0015031">
    <property type="term" value="P:protein transport"/>
    <property type="evidence" value="ECO:0007669"/>
    <property type="project" value="UniProtKB-UniRule"/>
</dbReference>
<feature type="coiled-coil region" evidence="6">
    <location>
        <begin position="87"/>
        <end position="114"/>
    </location>
</feature>
<feature type="domain" description="SB" evidence="8">
    <location>
        <begin position="146"/>
        <end position="214"/>
    </location>
</feature>
<gene>
    <name evidence="9" type="ORF">GIB67_024606</name>
</gene>
<dbReference type="EMBL" id="JACGCM010002131">
    <property type="protein sequence ID" value="KAF6144379.1"/>
    <property type="molecule type" value="Genomic_DNA"/>
</dbReference>
<evidence type="ECO:0000256" key="1">
    <source>
        <dbReference type="ARBA" id="ARBA00004177"/>
    </source>
</evidence>
<dbReference type="AlphaFoldDB" id="A0A7J7LP92"/>
<keyword evidence="10" id="KW-1185">Reference proteome</keyword>
<evidence type="ECO:0000313" key="9">
    <source>
        <dbReference type="EMBL" id="KAF6144379.1"/>
    </source>
</evidence>